<dbReference type="OrthoDB" id="9784470at2"/>
<accession>A0A1H6R081</accession>
<reference evidence="2" key="1">
    <citation type="submission" date="2016-10" db="EMBL/GenBank/DDBJ databases">
        <authorList>
            <person name="Varghese N."/>
        </authorList>
    </citation>
    <scope>NUCLEOTIDE SEQUENCE [LARGE SCALE GENOMIC DNA]</scope>
    <source>
        <strain evidence="2">DSM 20406</strain>
    </source>
</reference>
<proteinExistence type="predicted"/>
<name>A0A1H6R081_9FIRM</name>
<evidence type="ECO:0000313" key="2">
    <source>
        <dbReference type="Proteomes" id="UP000183028"/>
    </source>
</evidence>
<gene>
    <name evidence="1" type="ORF">SAMN04487834_100636</name>
</gene>
<sequence>MNAIKHFQTITKHKILVGKLCFKLHLYKQGLCHDLSKYSYTEFKTGILYYQGTSSPNGAERKLKGYSEAWLHHKGRNKHHWEYWVDFTRNGTTAAKMPYRYVLEMFCDRIAASMVYRGEDYDDSYPLTYYDSGKHSYIMHKETRALLEYLLHELKDHGLEKTFALINTKKGYDDYHLEDYL</sequence>
<organism evidence="1 2">
    <name type="scientific">Sharpea azabuensis</name>
    <dbReference type="NCBI Taxonomy" id="322505"/>
    <lineage>
        <taxon>Bacteria</taxon>
        <taxon>Bacillati</taxon>
        <taxon>Bacillota</taxon>
        <taxon>Erysipelotrichia</taxon>
        <taxon>Erysipelotrichales</taxon>
        <taxon>Coprobacillaceae</taxon>
        <taxon>Sharpea</taxon>
    </lineage>
</organism>
<dbReference type="InterPro" id="IPR043721">
    <property type="entry name" value="DUF5662"/>
</dbReference>
<dbReference type="AlphaFoldDB" id="A0A1H6R081"/>
<evidence type="ECO:0000313" key="1">
    <source>
        <dbReference type="EMBL" id="SEI49291.1"/>
    </source>
</evidence>
<dbReference type="Proteomes" id="UP000183028">
    <property type="component" value="Unassembled WGS sequence"/>
</dbReference>
<evidence type="ECO:0008006" key="3">
    <source>
        <dbReference type="Google" id="ProtNLM"/>
    </source>
</evidence>
<keyword evidence="2" id="KW-1185">Reference proteome</keyword>
<dbReference type="STRING" id="322505.SAMN04487836_13522"/>
<dbReference type="eggNOG" id="ENOG502ZRIE">
    <property type="taxonomic scope" value="Bacteria"/>
</dbReference>
<dbReference type="EMBL" id="FNYK01000006">
    <property type="protein sequence ID" value="SEI49291.1"/>
    <property type="molecule type" value="Genomic_DNA"/>
</dbReference>
<protein>
    <recommendedName>
        <fullName evidence="3">Catalase</fullName>
    </recommendedName>
</protein>
<dbReference type="RefSeq" id="WP_074731309.1">
    <property type="nucleotide sequence ID" value="NZ_CADABK010000011.1"/>
</dbReference>
<dbReference type="Pfam" id="PF18907">
    <property type="entry name" value="DUF5662"/>
    <property type="match status" value="1"/>
</dbReference>